<feature type="transmembrane region" description="Helical" evidence="2">
    <location>
        <begin position="27"/>
        <end position="45"/>
    </location>
</feature>
<evidence type="ECO:0000256" key="2">
    <source>
        <dbReference type="SAM" id="Phobius"/>
    </source>
</evidence>
<protein>
    <recommendedName>
        <fullName evidence="5">DoxX family protein</fullName>
    </recommendedName>
</protein>
<evidence type="ECO:0000313" key="4">
    <source>
        <dbReference type="Proteomes" id="UP000245999"/>
    </source>
</evidence>
<name>A0A2Z3GN54_9BACT</name>
<dbReference type="KEGG" id="hnv:DDQ68_07520"/>
<organism evidence="3 4">
    <name type="scientific">Hymenobacter nivis</name>
    <dbReference type="NCBI Taxonomy" id="1850093"/>
    <lineage>
        <taxon>Bacteria</taxon>
        <taxon>Pseudomonadati</taxon>
        <taxon>Bacteroidota</taxon>
        <taxon>Cytophagia</taxon>
        <taxon>Cytophagales</taxon>
        <taxon>Hymenobacteraceae</taxon>
        <taxon>Hymenobacter</taxon>
    </lineage>
</organism>
<sequence>MGQPGALVYTVAGAEVLSSVTLLVPRFTWLAAAGLVIAVAGAAEMHATKIPGGRATIVLLVLIVLRRPALAQPASSRQKTLGRRGPHAEPPPPQRATLPKTSYLLNR</sequence>
<evidence type="ECO:0008006" key="5">
    <source>
        <dbReference type="Google" id="ProtNLM"/>
    </source>
</evidence>
<reference evidence="4" key="1">
    <citation type="submission" date="2018-04" db="EMBL/GenBank/DDBJ databases">
        <title>Complete genome of Antarctic heterotrophic bacterium Hymenobacter nivis.</title>
        <authorList>
            <person name="Terashima M."/>
        </authorList>
    </citation>
    <scope>NUCLEOTIDE SEQUENCE [LARGE SCALE GENOMIC DNA]</scope>
    <source>
        <strain evidence="4">NBRC 111535</strain>
    </source>
</reference>
<keyword evidence="2" id="KW-1133">Transmembrane helix</keyword>
<dbReference type="OrthoDB" id="886570at2"/>
<proteinExistence type="predicted"/>
<evidence type="ECO:0000256" key="1">
    <source>
        <dbReference type="SAM" id="MobiDB-lite"/>
    </source>
</evidence>
<keyword evidence="4" id="KW-1185">Reference proteome</keyword>
<dbReference type="Proteomes" id="UP000245999">
    <property type="component" value="Chromosome"/>
</dbReference>
<gene>
    <name evidence="3" type="ORF">DDQ68_07520</name>
</gene>
<accession>A0A2Z3GN54</accession>
<dbReference type="EMBL" id="CP029145">
    <property type="protein sequence ID" value="AWM32646.1"/>
    <property type="molecule type" value="Genomic_DNA"/>
</dbReference>
<dbReference type="AlphaFoldDB" id="A0A2Z3GN54"/>
<evidence type="ECO:0000313" key="3">
    <source>
        <dbReference type="EMBL" id="AWM32646.1"/>
    </source>
</evidence>
<feature type="region of interest" description="Disordered" evidence="1">
    <location>
        <begin position="71"/>
        <end position="107"/>
    </location>
</feature>
<keyword evidence="2" id="KW-0472">Membrane</keyword>
<keyword evidence="2" id="KW-0812">Transmembrane</keyword>